<comment type="similarity">
    <text evidence="3 12">Belongs to the UbiH/COQ6 family.</text>
</comment>
<keyword evidence="15" id="KW-1185">Reference proteome</keyword>
<comment type="pathway">
    <text evidence="2">Secondary metabolite biosynthesis.</text>
</comment>
<dbReference type="FunFam" id="3.50.50.60:FF:000021">
    <property type="entry name" value="Ubiquinone biosynthesis monooxygenase COQ6"/>
    <property type="match status" value="1"/>
</dbReference>
<comment type="catalytic activity">
    <reaction evidence="12">
        <text>a 2-methoxy-6-(all-trans-polyprenyl)phenol + 2 reduced [2Fe-2S]-[ferredoxin] + O2 + 2 H(+) = a 2-methoxy-6-(all-trans-polyprenyl)benzene-1,4-diol + 2 oxidized [2Fe-2S]-[ferredoxin] + H2O</text>
        <dbReference type="Rhea" id="RHEA:81183"/>
        <dbReference type="Rhea" id="RHEA-COMP:9551"/>
        <dbReference type="Rhea" id="RHEA-COMP:10000"/>
        <dbReference type="Rhea" id="RHEA-COMP:10001"/>
        <dbReference type="Rhea" id="RHEA-COMP:10858"/>
        <dbReference type="ChEBI" id="CHEBI:15377"/>
        <dbReference type="ChEBI" id="CHEBI:15378"/>
        <dbReference type="ChEBI" id="CHEBI:15379"/>
        <dbReference type="ChEBI" id="CHEBI:33737"/>
        <dbReference type="ChEBI" id="CHEBI:33738"/>
        <dbReference type="ChEBI" id="CHEBI:62731"/>
        <dbReference type="ChEBI" id="CHEBI:84166"/>
        <dbReference type="EC" id="1.14.15.46"/>
    </reaction>
</comment>
<comment type="function">
    <text evidence="12">FAD-dependent monooxygenase required for two non-consecutive steps during ubiquinone biosynthesis. Required for the C5-ring hydroxylation during ubiquinone biosynthesis by catalyzing the hydroxylation of 4-hydroxy-3-(all-trans-polyprenyl)benzoic acid to 3,4-dihydroxy-5-(all-trans-polyprenyl)benzoic acid. Also acts downstream of coq4, for the C1-hydroxylation during ubiquinone biosynthesis by catalyzing the hydroxylation of 2-methoxy-6-(all-trans-polyprenyl)phenol to 2-methoxy-6-(all-trans-polyprenyl)benzene-1,4-diol. The electrons required for the hydroxylation reaction are funneled indirectly to coq6 from NADPH via a ferredoxin/ferredoxin reductase system.</text>
</comment>
<keyword evidence="5 12" id="KW-0831">Ubiquinone biosynthesis</keyword>
<dbReference type="GO" id="GO:0071949">
    <property type="term" value="F:FAD binding"/>
    <property type="evidence" value="ECO:0007669"/>
    <property type="project" value="InterPro"/>
</dbReference>
<dbReference type="FunCoup" id="W3XPX5">
    <property type="interactions" value="444"/>
</dbReference>
<protein>
    <recommendedName>
        <fullName evidence="12">Ubiquinone biosynthesis monooxygenase COQ6, mitochondrial</fullName>
        <ecNumber evidence="12">1.14.15.45</ecNumber>
    </recommendedName>
    <alternativeName>
        <fullName evidence="12">2-methoxy-6-polyprenolphenol 4-hydroxylase</fullName>
        <ecNumber evidence="12">1.14.15.46</ecNumber>
    </alternativeName>
</protein>
<evidence type="ECO:0000256" key="1">
    <source>
        <dbReference type="ARBA" id="ARBA00001974"/>
    </source>
</evidence>
<reference evidence="15" key="1">
    <citation type="journal article" date="2015" name="BMC Genomics">
        <title>Genomic and transcriptomic analysis of the endophytic fungus Pestalotiopsis fici reveals its lifestyle and high potential for synthesis of natural products.</title>
        <authorList>
            <person name="Wang X."/>
            <person name="Zhang X."/>
            <person name="Liu L."/>
            <person name="Xiang M."/>
            <person name="Wang W."/>
            <person name="Sun X."/>
            <person name="Che Y."/>
            <person name="Guo L."/>
            <person name="Liu G."/>
            <person name="Guo L."/>
            <person name="Wang C."/>
            <person name="Yin W.B."/>
            <person name="Stadler M."/>
            <person name="Zhang X."/>
            <person name="Liu X."/>
        </authorList>
    </citation>
    <scope>NUCLEOTIDE SEQUENCE [LARGE SCALE GENOMIC DNA]</scope>
    <source>
        <strain evidence="15">W106-1 / CGMCC3.15140</strain>
    </source>
</reference>
<dbReference type="AlphaFoldDB" id="W3XPX5"/>
<dbReference type="HOGENOM" id="CLU_009665_8_0_1"/>
<evidence type="ECO:0000256" key="2">
    <source>
        <dbReference type="ARBA" id="ARBA00005179"/>
    </source>
</evidence>
<evidence type="ECO:0000313" key="15">
    <source>
        <dbReference type="Proteomes" id="UP000030651"/>
    </source>
</evidence>
<dbReference type="PANTHER" id="PTHR43876">
    <property type="entry name" value="UBIQUINONE BIOSYNTHESIS MONOOXYGENASE COQ6, MITOCHONDRIAL"/>
    <property type="match status" value="1"/>
</dbReference>
<dbReference type="InterPro" id="IPR000689">
    <property type="entry name" value="UbQ_mOase_COQ6"/>
</dbReference>
<feature type="domain" description="FAD-binding" evidence="13">
    <location>
        <begin position="46"/>
        <end position="439"/>
    </location>
</feature>
<accession>W3XPX5</accession>
<comment type="subunit">
    <text evidence="12">Component of a multi-subunit COQ enzyme complex, composed of at least COQ3, COQ4, COQ5, COQ6, COQ7 and COQ9.</text>
</comment>
<evidence type="ECO:0000256" key="10">
    <source>
        <dbReference type="ARBA" id="ARBA00023128"/>
    </source>
</evidence>
<dbReference type="EC" id="1.14.15.46" evidence="12"/>
<keyword evidence="7 12" id="KW-0274">FAD</keyword>
<dbReference type="OMA" id="VKQMQVW"/>
<dbReference type="Pfam" id="PF01494">
    <property type="entry name" value="FAD_binding_3"/>
    <property type="match status" value="1"/>
</dbReference>
<evidence type="ECO:0000256" key="9">
    <source>
        <dbReference type="ARBA" id="ARBA00023033"/>
    </source>
</evidence>
<dbReference type="InterPro" id="IPR002938">
    <property type="entry name" value="FAD-bd"/>
</dbReference>
<keyword evidence="10 12" id="KW-0496">Mitochondrion</keyword>
<evidence type="ECO:0000256" key="12">
    <source>
        <dbReference type="HAMAP-Rule" id="MF_03193"/>
    </source>
</evidence>
<dbReference type="EC" id="1.14.15.45" evidence="12"/>
<dbReference type="Proteomes" id="UP000030651">
    <property type="component" value="Unassembled WGS sequence"/>
</dbReference>
<evidence type="ECO:0000256" key="3">
    <source>
        <dbReference type="ARBA" id="ARBA00005349"/>
    </source>
</evidence>
<keyword evidence="9 12" id="KW-0503">Monooxygenase</keyword>
<dbReference type="PROSITE" id="PS01304">
    <property type="entry name" value="UBIH"/>
    <property type="match status" value="1"/>
</dbReference>
<dbReference type="HAMAP" id="MF_03193">
    <property type="entry name" value="COQ6_monooxygenase"/>
    <property type="match status" value="1"/>
</dbReference>
<dbReference type="InParanoid" id="W3XPX5"/>
<dbReference type="GO" id="GO:0106364">
    <property type="term" value="F:4-hydroxy-3-all-trans-polyprenylbenzoate oxygenase activity"/>
    <property type="evidence" value="ECO:0007669"/>
    <property type="project" value="UniProtKB-EC"/>
</dbReference>
<dbReference type="EMBL" id="KI912109">
    <property type="protein sequence ID" value="ETS87286.1"/>
    <property type="molecule type" value="Genomic_DNA"/>
</dbReference>
<comment type="catalytic activity">
    <reaction evidence="12">
        <text>a 4-hydroxy-3-(all-trans-polyprenyl)benzoate + 2 reduced [2Fe-2S]-[ferredoxin] + O2 + 2 H(+) = a 3,4-dihydroxy-5-(all-trans-polyprenyl)benzoate + 2 oxidized [2Fe-2S]-[ferredoxin] + H2O</text>
        <dbReference type="Rhea" id="RHEA:81195"/>
        <dbReference type="Rhea" id="RHEA-COMP:9514"/>
        <dbReference type="Rhea" id="RHEA-COMP:10000"/>
        <dbReference type="Rhea" id="RHEA-COMP:10001"/>
        <dbReference type="Rhea" id="RHEA-COMP:10930"/>
        <dbReference type="ChEBI" id="CHEBI:15377"/>
        <dbReference type="ChEBI" id="CHEBI:15378"/>
        <dbReference type="ChEBI" id="CHEBI:15379"/>
        <dbReference type="ChEBI" id="CHEBI:33737"/>
        <dbReference type="ChEBI" id="CHEBI:33738"/>
        <dbReference type="ChEBI" id="CHEBI:64694"/>
        <dbReference type="ChEBI" id="CHEBI:78396"/>
        <dbReference type="EC" id="1.14.15.45"/>
    </reaction>
</comment>
<comment type="cofactor">
    <cofactor evidence="1 12">
        <name>FAD</name>
        <dbReference type="ChEBI" id="CHEBI:57692"/>
    </cofactor>
</comment>
<dbReference type="InterPro" id="IPR036188">
    <property type="entry name" value="FAD/NAD-bd_sf"/>
</dbReference>
<evidence type="ECO:0000256" key="7">
    <source>
        <dbReference type="ARBA" id="ARBA00022827"/>
    </source>
</evidence>
<dbReference type="InterPro" id="IPR010971">
    <property type="entry name" value="UbiH/COQ6"/>
</dbReference>
<evidence type="ECO:0000256" key="11">
    <source>
        <dbReference type="ARBA" id="ARBA00023136"/>
    </source>
</evidence>
<dbReference type="GO" id="GO:0031314">
    <property type="term" value="C:extrinsic component of mitochondrial inner membrane"/>
    <property type="evidence" value="ECO:0007669"/>
    <property type="project" value="UniProtKB-UniRule"/>
</dbReference>
<gene>
    <name evidence="12" type="primary">COQ6</name>
    <name evidence="14" type="ORF">PFICI_01114</name>
</gene>
<evidence type="ECO:0000256" key="5">
    <source>
        <dbReference type="ARBA" id="ARBA00022688"/>
    </source>
</evidence>
<dbReference type="InterPro" id="IPR018168">
    <property type="entry name" value="Ubi_Hdrlase_CS"/>
</dbReference>
<dbReference type="eggNOG" id="KOG3855">
    <property type="taxonomic scope" value="Eukaryota"/>
</dbReference>
<name>W3XPX5_PESFW</name>
<dbReference type="GeneID" id="19266127"/>
<evidence type="ECO:0000313" key="14">
    <source>
        <dbReference type="EMBL" id="ETS87286.1"/>
    </source>
</evidence>
<keyword evidence="4 12" id="KW-0285">Flavoprotein</keyword>
<keyword evidence="8 12" id="KW-0560">Oxidoreductase</keyword>
<dbReference type="RefSeq" id="XP_007827886.1">
    <property type="nucleotide sequence ID" value="XM_007829695.1"/>
</dbReference>
<dbReference type="GO" id="GO:0016712">
    <property type="term" value="F:oxidoreductase activity, acting on paired donors, with incorporation or reduction of molecular oxygen, reduced flavin or flavoprotein as one donor, and incorporation of one atom of oxygen"/>
    <property type="evidence" value="ECO:0007669"/>
    <property type="project" value="UniProtKB-UniRule"/>
</dbReference>
<dbReference type="GO" id="GO:0120538">
    <property type="term" value="F:2-methoxy-6-polyprenolphenol 4-hydroxylase activity"/>
    <property type="evidence" value="ECO:0007669"/>
    <property type="project" value="UniProtKB-EC"/>
</dbReference>
<dbReference type="OrthoDB" id="683240at2759"/>
<evidence type="ECO:0000259" key="13">
    <source>
        <dbReference type="Pfam" id="PF01494"/>
    </source>
</evidence>
<sequence>MEVVLSQGRRLPKSPQRLCRACYRRLGPQWPAPRRLYSSQSQPDIYDVVCVGGGPAGLSLLTALRSNPVTAGLRVALIEAQDLSKTRSWKLPPDRFSNRCSSLTPKSARFLDQIGTWDHLQRDRVQPYHEMQVWDGVTDARIEFDWNDPATQAGTIAYMTENLNLTSGLLKTLDSIGGAEVFDGAKVENITLGQDTEELDLSQWPIVHLSGGKQLAARLLVGADGANSPVRTFAQIESRGWDYQRHGVVATLELQGEGWGGDATKIAYQRFLPTGPVAMLPLPGRYSTLVWSTTPSNAALLKSLPPKEFIALVNAAFRLSTVDLEFMHTINEGHEDELMWRLQHTPVNTQVIPQTVVGVQEGTVASFPLKMRHADTYIGERVALVGDAAHTIHPLAGQGLNQGQGDVESLVNAIEYSVLHGADLGTRMSLEVYNQERYAANHVLLGVCDKLHKLYSVEHGPLVPLRSLGLSAVNSMKPLKDFFMGQAAGKGMKLF</sequence>
<dbReference type="Gene3D" id="3.50.50.60">
    <property type="entry name" value="FAD/NAD(P)-binding domain"/>
    <property type="match status" value="2"/>
</dbReference>
<evidence type="ECO:0000256" key="4">
    <source>
        <dbReference type="ARBA" id="ARBA00022630"/>
    </source>
</evidence>
<evidence type="ECO:0000256" key="8">
    <source>
        <dbReference type="ARBA" id="ARBA00023002"/>
    </source>
</evidence>
<organism evidence="14 15">
    <name type="scientific">Pestalotiopsis fici (strain W106-1 / CGMCC3.15140)</name>
    <dbReference type="NCBI Taxonomy" id="1229662"/>
    <lineage>
        <taxon>Eukaryota</taxon>
        <taxon>Fungi</taxon>
        <taxon>Dikarya</taxon>
        <taxon>Ascomycota</taxon>
        <taxon>Pezizomycotina</taxon>
        <taxon>Sordariomycetes</taxon>
        <taxon>Xylariomycetidae</taxon>
        <taxon>Amphisphaeriales</taxon>
        <taxon>Sporocadaceae</taxon>
        <taxon>Pestalotiopsis</taxon>
    </lineage>
</organism>
<dbReference type="PRINTS" id="PR00420">
    <property type="entry name" value="RNGMNOXGNASE"/>
</dbReference>
<keyword evidence="11 12" id="KW-0472">Membrane</keyword>
<proteinExistence type="inferred from homology"/>
<comment type="pathway">
    <text evidence="12">Cofactor biosynthesis; ubiquinone biosynthesis.</text>
</comment>
<comment type="subcellular location">
    <subcellularLocation>
        <location evidence="12">Mitochondrion inner membrane</location>
        <topology evidence="12">Peripheral membrane protein</topology>
        <orientation evidence="12">Matrix side</orientation>
    </subcellularLocation>
</comment>
<dbReference type="STRING" id="1229662.W3XPX5"/>
<dbReference type="KEGG" id="pfy:PFICI_01114"/>
<dbReference type="SUPFAM" id="SSF51905">
    <property type="entry name" value="FAD/NAD(P)-binding domain"/>
    <property type="match status" value="1"/>
</dbReference>
<keyword evidence="6 12" id="KW-0999">Mitochondrion inner membrane</keyword>
<dbReference type="NCBIfam" id="TIGR01988">
    <property type="entry name" value="Ubi-OHases"/>
    <property type="match status" value="1"/>
</dbReference>
<evidence type="ECO:0000256" key="6">
    <source>
        <dbReference type="ARBA" id="ARBA00022792"/>
    </source>
</evidence>
<dbReference type="FunFam" id="3.50.50.60:FF:000245">
    <property type="entry name" value="Ubiquinone biosynthesis monooxygenase COQ6, mitochondrial"/>
    <property type="match status" value="1"/>
</dbReference>
<dbReference type="UniPathway" id="UPA00232"/>
<dbReference type="PANTHER" id="PTHR43876:SF7">
    <property type="entry name" value="UBIQUINONE BIOSYNTHESIS MONOOXYGENASE COQ6, MITOCHONDRIAL"/>
    <property type="match status" value="1"/>
</dbReference>
<dbReference type="InterPro" id="IPR051205">
    <property type="entry name" value="UbiH/COQ6_monooxygenase"/>
</dbReference>